<gene>
    <name evidence="3" type="ORF">GEU84_019070</name>
</gene>
<accession>A0A8X8H4Z9</accession>
<sequence length="369" mass="41401">MARLKRRHHLVFLSFLACVLLPGLVSGFYLWTRAADQYASTVAFSVRKEEVSSAIELLGGITELSGSSSSDTDILYEFIQSQKLVSEIDAEIDLRGIWSKPQGDPIFAYEAPGTIEDLAAHWDRMVRIYYDSATSLIEVRALAFTPDDATAIAEAVYRRSSAMINALSDIAREDSLRYSREELDRSVELVKTARNAVTAFRNRNQMVDPTIDLQAQAGLLGNLQSQLAEALIEVDVLDETTRVGDPRMEQALRRVRVIEDRIESERRKMGIGDQAQQGQVYADLVGEYERLVVDREFAERSYTAALAAHDAAMAEAQRQSRYLAAHVLPTEAEKSQYPQRGMLLGLIMLFAFLIWGIAVLVVYSLKDRR</sequence>
<name>A0A8X8H4Z9_9RHOB</name>
<dbReference type="GO" id="GO:0005886">
    <property type="term" value="C:plasma membrane"/>
    <property type="evidence" value="ECO:0007669"/>
    <property type="project" value="TreeGrafter"/>
</dbReference>
<dbReference type="PANTHER" id="PTHR32309:SF13">
    <property type="entry name" value="FERRIC ENTEROBACTIN TRANSPORT PROTEIN FEPE"/>
    <property type="match status" value="1"/>
</dbReference>
<protein>
    <submittedName>
        <fullName evidence="3">Capsule biosynthesis protein</fullName>
    </submittedName>
</protein>
<evidence type="ECO:0000313" key="3">
    <source>
        <dbReference type="EMBL" id="NUB46499.1"/>
    </source>
</evidence>
<dbReference type="Proteomes" id="UP000484076">
    <property type="component" value="Unassembled WGS sequence"/>
</dbReference>
<dbReference type="InterPro" id="IPR050445">
    <property type="entry name" value="Bact_polysacc_biosynth/exp"/>
</dbReference>
<dbReference type="PROSITE" id="PS51257">
    <property type="entry name" value="PROKAR_LIPOPROTEIN"/>
    <property type="match status" value="1"/>
</dbReference>
<dbReference type="AlphaFoldDB" id="A0A8X8H4Z9"/>
<reference evidence="3" key="1">
    <citation type="submission" date="2020-05" db="EMBL/GenBank/DDBJ databases">
        <title>Fertoebacter nigrum gen. nov., sp. nov., a new member of the family Rhodobacteraceae.</title>
        <authorList>
            <person name="Szuroczki S."/>
            <person name="Abbaszade G."/>
            <person name="Buni D."/>
            <person name="Schumann P."/>
            <person name="Toth E."/>
        </authorList>
    </citation>
    <scope>NUCLEOTIDE SEQUENCE</scope>
    <source>
        <strain evidence="3">RG-N-1a</strain>
    </source>
</reference>
<keyword evidence="4" id="KW-1185">Reference proteome</keyword>
<evidence type="ECO:0000256" key="2">
    <source>
        <dbReference type="SAM" id="Phobius"/>
    </source>
</evidence>
<keyword evidence="1" id="KW-0175">Coiled coil</keyword>
<organism evidence="3 4">
    <name type="scientific">Fertoeibacter niger</name>
    <dbReference type="NCBI Taxonomy" id="2656921"/>
    <lineage>
        <taxon>Bacteria</taxon>
        <taxon>Pseudomonadati</taxon>
        <taxon>Pseudomonadota</taxon>
        <taxon>Alphaproteobacteria</taxon>
        <taxon>Rhodobacterales</taxon>
        <taxon>Paracoccaceae</taxon>
        <taxon>Fertoeibacter</taxon>
    </lineage>
</organism>
<evidence type="ECO:0000313" key="4">
    <source>
        <dbReference type="Proteomes" id="UP000484076"/>
    </source>
</evidence>
<keyword evidence="2" id="KW-1133">Transmembrane helix</keyword>
<proteinExistence type="predicted"/>
<feature type="transmembrane region" description="Helical" evidence="2">
    <location>
        <begin position="342"/>
        <end position="365"/>
    </location>
</feature>
<dbReference type="EMBL" id="WHUT02000016">
    <property type="protein sequence ID" value="NUB46499.1"/>
    <property type="molecule type" value="Genomic_DNA"/>
</dbReference>
<comment type="caution">
    <text evidence="3">The sequence shown here is derived from an EMBL/GenBank/DDBJ whole genome shotgun (WGS) entry which is preliminary data.</text>
</comment>
<dbReference type="GO" id="GO:0004713">
    <property type="term" value="F:protein tyrosine kinase activity"/>
    <property type="evidence" value="ECO:0007669"/>
    <property type="project" value="TreeGrafter"/>
</dbReference>
<dbReference type="PANTHER" id="PTHR32309">
    <property type="entry name" value="TYROSINE-PROTEIN KINASE"/>
    <property type="match status" value="1"/>
</dbReference>
<evidence type="ECO:0000256" key="1">
    <source>
        <dbReference type="SAM" id="Coils"/>
    </source>
</evidence>
<keyword evidence="2" id="KW-0812">Transmembrane</keyword>
<keyword evidence="2" id="KW-0472">Membrane</keyword>
<feature type="coiled-coil region" evidence="1">
    <location>
        <begin position="220"/>
        <end position="268"/>
    </location>
</feature>